<dbReference type="AlphaFoldDB" id="A0A9W8N4T2"/>
<feature type="compositionally biased region" description="Basic and acidic residues" evidence="1">
    <location>
        <begin position="241"/>
        <end position="257"/>
    </location>
</feature>
<protein>
    <submittedName>
        <fullName evidence="2">Uncharacterized protein</fullName>
    </submittedName>
</protein>
<keyword evidence="3" id="KW-1185">Reference proteome</keyword>
<sequence length="289" mass="32011">MLVNVPAVEKAASFTFSLIATAISLKFRRTRDARPIHPLHNSREQNRSNKRGRLGNPISWGMRSILCIPLMGNAIYLAGDELQLLVDVLISRGIFAEATKSRLMVQYSCKKLAKDNGCVVRLEHSETTGNAAKVPYGRMEFGNAVFVNHMYVAIRDENDLWIAMGGSACDVEVARTYPHQRLEDVPRWTWQQHAHIRPGCGQGVEMTGAPGGQTYRLHRRHLRTPTAPTRAVNVLCGKGLHETRNETDREPMEEDVKGVGTGEGSTEVEGQIQTGGWMPAEKLDGVKGV</sequence>
<reference evidence="2" key="1">
    <citation type="submission" date="2022-07" db="EMBL/GenBank/DDBJ databases">
        <title>Genome Sequence of Xylaria arbuscula.</title>
        <authorList>
            <person name="Buettner E."/>
        </authorList>
    </citation>
    <scope>NUCLEOTIDE SEQUENCE</scope>
    <source>
        <strain evidence="2">VT107</strain>
    </source>
</reference>
<proteinExistence type="predicted"/>
<dbReference type="Proteomes" id="UP001148614">
    <property type="component" value="Unassembled WGS sequence"/>
</dbReference>
<accession>A0A9W8N4T2</accession>
<feature type="compositionally biased region" description="Basic and acidic residues" evidence="1">
    <location>
        <begin position="34"/>
        <end position="47"/>
    </location>
</feature>
<name>A0A9W8N4T2_9PEZI</name>
<evidence type="ECO:0000256" key="1">
    <source>
        <dbReference type="SAM" id="MobiDB-lite"/>
    </source>
</evidence>
<feature type="region of interest" description="Disordered" evidence="1">
    <location>
        <begin position="34"/>
        <end position="53"/>
    </location>
</feature>
<evidence type="ECO:0000313" key="3">
    <source>
        <dbReference type="Proteomes" id="UP001148614"/>
    </source>
</evidence>
<comment type="caution">
    <text evidence="2">The sequence shown here is derived from an EMBL/GenBank/DDBJ whole genome shotgun (WGS) entry which is preliminary data.</text>
</comment>
<gene>
    <name evidence="2" type="ORF">NPX13_g10348</name>
</gene>
<feature type="region of interest" description="Disordered" evidence="1">
    <location>
        <begin position="241"/>
        <end position="274"/>
    </location>
</feature>
<dbReference type="EMBL" id="JANPWZ010002884">
    <property type="protein sequence ID" value="KAJ3555470.1"/>
    <property type="molecule type" value="Genomic_DNA"/>
</dbReference>
<evidence type="ECO:0000313" key="2">
    <source>
        <dbReference type="EMBL" id="KAJ3555470.1"/>
    </source>
</evidence>
<organism evidence="2 3">
    <name type="scientific">Xylaria arbuscula</name>
    <dbReference type="NCBI Taxonomy" id="114810"/>
    <lineage>
        <taxon>Eukaryota</taxon>
        <taxon>Fungi</taxon>
        <taxon>Dikarya</taxon>
        <taxon>Ascomycota</taxon>
        <taxon>Pezizomycotina</taxon>
        <taxon>Sordariomycetes</taxon>
        <taxon>Xylariomycetidae</taxon>
        <taxon>Xylariales</taxon>
        <taxon>Xylariaceae</taxon>
        <taxon>Xylaria</taxon>
    </lineage>
</organism>